<dbReference type="Proteomes" id="UP000001312">
    <property type="component" value="Unassembled WGS sequence"/>
</dbReference>
<gene>
    <name evidence="1" type="ORF">SS1G_09076</name>
</gene>
<dbReference type="KEGG" id="ssl:SS1G_09076"/>
<keyword evidence="2" id="KW-1185">Reference proteome</keyword>
<evidence type="ECO:0000313" key="1">
    <source>
        <dbReference type="EMBL" id="EDN93210.1"/>
    </source>
</evidence>
<dbReference type="AlphaFoldDB" id="A7EUR8"/>
<reference evidence="2" key="1">
    <citation type="journal article" date="2011" name="PLoS Genet.">
        <title>Genomic analysis of the necrotrophic fungal pathogens Sclerotinia sclerotiorum and Botrytis cinerea.</title>
        <authorList>
            <person name="Amselem J."/>
            <person name="Cuomo C.A."/>
            <person name="van Kan J.A."/>
            <person name="Viaud M."/>
            <person name="Benito E.P."/>
            <person name="Couloux A."/>
            <person name="Coutinho P.M."/>
            <person name="de Vries R.P."/>
            <person name="Dyer P.S."/>
            <person name="Fillinger S."/>
            <person name="Fournier E."/>
            <person name="Gout L."/>
            <person name="Hahn M."/>
            <person name="Kohn L."/>
            <person name="Lapalu N."/>
            <person name="Plummer K.M."/>
            <person name="Pradier J.M."/>
            <person name="Quevillon E."/>
            <person name="Sharon A."/>
            <person name="Simon A."/>
            <person name="ten Have A."/>
            <person name="Tudzynski B."/>
            <person name="Tudzynski P."/>
            <person name="Wincker P."/>
            <person name="Andrew M."/>
            <person name="Anthouard V."/>
            <person name="Beever R.E."/>
            <person name="Beffa R."/>
            <person name="Benoit I."/>
            <person name="Bouzid O."/>
            <person name="Brault B."/>
            <person name="Chen Z."/>
            <person name="Choquer M."/>
            <person name="Collemare J."/>
            <person name="Cotton P."/>
            <person name="Danchin E.G."/>
            <person name="Da Silva C."/>
            <person name="Gautier A."/>
            <person name="Giraud C."/>
            <person name="Giraud T."/>
            <person name="Gonzalez C."/>
            <person name="Grossetete S."/>
            <person name="Guldener U."/>
            <person name="Henrissat B."/>
            <person name="Howlett B.J."/>
            <person name="Kodira C."/>
            <person name="Kretschmer M."/>
            <person name="Lappartient A."/>
            <person name="Leroch M."/>
            <person name="Levis C."/>
            <person name="Mauceli E."/>
            <person name="Neuveglise C."/>
            <person name="Oeser B."/>
            <person name="Pearson M."/>
            <person name="Poulain J."/>
            <person name="Poussereau N."/>
            <person name="Quesneville H."/>
            <person name="Rascle C."/>
            <person name="Schumacher J."/>
            <person name="Segurens B."/>
            <person name="Sexton A."/>
            <person name="Silva E."/>
            <person name="Sirven C."/>
            <person name="Soanes D.M."/>
            <person name="Talbot N.J."/>
            <person name="Templeton M."/>
            <person name="Yandava C."/>
            <person name="Yarden O."/>
            <person name="Zeng Q."/>
            <person name="Rollins J.A."/>
            <person name="Lebrun M.H."/>
            <person name="Dickman M."/>
        </authorList>
    </citation>
    <scope>NUCLEOTIDE SEQUENCE [LARGE SCALE GENOMIC DNA]</scope>
    <source>
        <strain evidence="2">ATCC 18683 / 1980 / Ss-1</strain>
    </source>
</reference>
<dbReference type="RefSeq" id="XP_001590311.1">
    <property type="nucleotide sequence ID" value="XM_001590261.1"/>
</dbReference>
<evidence type="ECO:0000313" key="2">
    <source>
        <dbReference type="Proteomes" id="UP000001312"/>
    </source>
</evidence>
<organism evidence="1 2">
    <name type="scientific">Sclerotinia sclerotiorum (strain ATCC 18683 / 1980 / Ss-1)</name>
    <name type="common">White mold</name>
    <name type="synonym">Whetzelinia sclerotiorum</name>
    <dbReference type="NCBI Taxonomy" id="665079"/>
    <lineage>
        <taxon>Eukaryota</taxon>
        <taxon>Fungi</taxon>
        <taxon>Dikarya</taxon>
        <taxon>Ascomycota</taxon>
        <taxon>Pezizomycotina</taxon>
        <taxon>Leotiomycetes</taxon>
        <taxon>Helotiales</taxon>
        <taxon>Sclerotiniaceae</taxon>
        <taxon>Sclerotinia</taxon>
    </lineage>
</organism>
<dbReference type="InParanoid" id="A7EUR8"/>
<accession>A7EUR8</accession>
<dbReference type="EMBL" id="CH476632">
    <property type="protein sequence ID" value="EDN93210.1"/>
    <property type="molecule type" value="Genomic_DNA"/>
</dbReference>
<sequence>MQLSEESKWLPSIDPLPWIHPQRTSPFHRQEEETGLYMNHWHQAEDDMTVVAYEAFMK</sequence>
<proteinExistence type="predicted"/>
<protein>
    <submittedName>
        <fullName evidence="1">Uncharacterized protein</fullName>
    </submittedName>
</protein>
<name>A7EUR8_SCLS1</name>
<dbReference type="GeneID" id="5486251"/>